<evidence type="ECO:0000313" key="1">
    <source>
        <dbReference type="EMBL" id="MFC0203114.1"/>
    </source>
</evidence>
<accession>A0ABV6CQV7</accession>
<dbReference type="Gene3D" id="3.90.1010.10">
    <property type="match status" value="1"/>
</dbReference>
<sequence length="139" mass="14201">MATTVLYTPEVLGLAIELAHYPLSEALPLRGDARSRTCGSSIVLGLEADAAGVVQRIGLRCQACAIGQAAAALFARGAAGRDAAQIAAARDAIGAWLAGEAPLPDWPGLETIAAARDYPARHGAVMLPWDAAVAALCAR</sequence>
<dbReference type="Proteomes" id="UP001589798">
    <property type="component" value="Unassembled WGS sequence"/>
</dbReference>
<dbReference type="EMBL" id="JBHLWK010000006">
    <property type="protein sequence ID" value="MFC0203114.1"/>
    <property type="molecule type" value="Genomic_DNA"/>
</dbReference>
<dbReference type="SUPFAM" id="SSF82649">
    <property type="entry name" value="SufE/NifU"/>
    <property type="match status" value="1"/>
</dbReference>
<name>A0ABV6CQV7_9SPHN</name>
<evidence type="ECO:0000313" key="2">
    <source>
        <dbReference type="Proteomes" id="UP001589798"/>
    </source>
</evidence>
<keyword evidence="2" id="KW-1185">Reference proteome</keyword>
<comment type="caution">
    <text evidence="1">The sequence shown here is derived from an EMBL/GenBank/DDBJ whole genome shotgun (WGS) entry which is preliminary data.</text>
</comment>
<reference evidence="1 2" key="1">
    <citation type="submission" date="2024-09" db="EMBL/GenBank/DDBJ databases">
        <authorList>
            <person name="Sun Q."/>
            <person name="Mori K."/>
        </authorList>
    </citation>
    <scope>NUCLEOTIDE SEQUENCE [LARGE SCALE GENOMIC DNA]</scope>
    <source>
        <strain evidence="1 2">CCM 7706</strain>
    </source>
</reference>
<organism evidence="1 2">
    <name type="scientific">Novosphingobium soli</name>
    <dbReference type="NCBI Taxonomy" id="574956"/>
    <lineage>
        <taxon>Bacteria</taxon>
        <taxon>Pseudomonadati</taxon>
        <taxon>Pseudomonadota</taxon>
        <taxon>Alphaproteobacteria</taxon>
        <taxon>Sphingomonadales</taxon>
        <taxon>Sphingomonadaceae</taxon>
        <taxon>Novosphingobium</taxon>
    </lineage>
</organism>
<protein>
    <submittedName>
        <fullName evidence="1">Iron-sulfur cluster assembly scaffold protein</fullName>
    </submittedName>
</protein>
<gene>
    <name evidence="1" type="ORF">ACFFJC_02390</name>
</gene>
<proteinExistence type="predicted"/>
<dbReference type="RefSeq" id="WP_379485978.1">
    <property type="nucleotide sequence ID" value="NZ_JBHLWK010000006.1"/>
</dbReference>